<dbReference type="InterPro" id="IPR029063">
    <property type="entry name" value="SAM-dependent_MTases_sf"/>
</dbReference>
<dbReference type="Gene3D" id="3.40.50.150">
    <property type="entry name" value="Vaccinia Virus protein VP39"/>
    <property type="match status" value="1"/>
</dbReference>
<keyword evidence="1" id="KW-0489">Methyltransferase</keyword>
<evidence type="ECO:0000256" key="4">
    <source>
        <dbReference type="ARBA" id="ARBA00023098"/>
    </source>
</evidence>
<evidence type="ECO:0000256" key="2">
    <source>
        <dbReference type="ARBA" id="ARBA00022679"/>
    </source>
</evidence>
<dbReference type="PANTHER" id="PTHR43667">
    <property type="entry name" value="CYCLOPROPANE-FATTY-ACYL-PHOSPHOLIPID SYNTHASE"/>
    <property type="match status" value="1"/>
</dbReference>
<keyword evidence="3" id="KW-0949">S-adenosyl-L-methionine</keyword>
<keyword evidence="4" id="KW-0443">Lipid metabolism</keyword>
<accession>A0ABN9X4T6</accession>
<dbReference type="SUPFAM" id="SSF53335">
    <property type="entry name" value="S-adenosyl-L-methionine-dependent methyltransferases"/>
    <property type="match status" value="1"/>
</dbReference>
<protein>
    <recommendedName>
        <fullName evidence="7">Cyclopropane-fatty-acyl-phospholipid synthase</fullName>
    </recommendedName>
</protein>
<gene>
    <name evidence="5" type="ORF">PCOR1329_LOCUS72234</name>
</gene>
<dbReference type="Proteomes" id="UP001189429">
    <property type="component" value="Unassembled WGS sequence"/>
</dbReference>
<keyword evidence="6" id="KW-1185">Reference proteome</keyword>
<organism evidence="5 6">
    <name type="scientific">Prorocentrum cordatum</name>
    <dbReference type="NCBI Taxonomy" id="2364126"/>
    <lineage>
        <taxon>Eukaryota</taxon>
        <taxon>Sar</taxon>
        <taxon>Alveolata</taxon>
        <taxon>Dinophyceae</taxon>
        <taxon>Prorocentrales</taxon>
        <taxon>Prorocentraceae</taxon>
        <taxon>Prorocentrum</taxon>
    </lineage>
</organism>
<sequence length="153" mass="18077">MFEHVGRNNYGAYFDKCYELLNDDGIMLIHTMGSALRADWNHGSFINKYIFPGVELPRISDLTQEYSDRWHLEDLHCFGKGYVQTCRGWLDNLRDWKGLEDTPASERRMWEYYLAAGAAAFERRRCQLWQVVYTKLDSPRRDGCYHIRAPQEA</sequence>
<evidence type="ECO:0000313" key="5">
    <source>
        <dbReference type="EMBL" id="CAK0892613.1"/>
    </source>
</evidence>
<proteinExistence type="predicted"/>
<dbReference type="PANTHER" id="PTHR43667:SF1">
    <property type="entry name" value="CYCLOPROPANE-FATTY-ACYL-PHOSPHOLIPID SYNTHASE"/>
    <property type="match status" value="1"/>
</dbReference>
<evidence type="ECO:0000256" key="3">
    <source>
        <dbReference type="ARBA" id="ARBA00022691"/>
    </source>
</evidence>
<comment type="caution">
    <text evidence="5">The sequence shown here is derived from an EMBL/GenBank/DDBJ whole genome shotgun (WGS) entry which is preliminary data.</text>
</comment>
<evidence type="ECO:0000313" key="6">
    <source>
        <dbReference type="Proteomes" id="UP001189429"/>
    </source>
</evidence>
<dbReference type="EMBL" id="CAUYUJ010019638">
    <property type="protein sequence ID" value="CAK0892613.1"/>
    <property type="molecule type" value="Genomic_DNA"/>
</dbReference>
<evidence type="ECO:0008006" key="7">
    <source>
        <dbReference type="Google" id="ProtNLM"/>
    </source>
</evidence>
<name>A0ABN9X4T6_9DINO</name>
<keyword evidence="2" id="KW-0808">Transferase</keyword>
<dbReference type="Pfam" id="PF02353">
    <property type="entry name" value="CMAS"/>
    <property type="match status" value="1"/>
</dbReference>
<evidence type="ECO:0000256" key="1">
    <source>
        <dbReference type="ARBA" id="ARBA00022603"/>
    </source>
</evidence>
<dbReference type="InterPro" id="IPR050723">
    <property type="entry name" value="CFA/CMAS"/>
</dbReference>
<reference evidence="5" key="1">
    <citation type="submission" date="2023-10" db="EMBL/GenBank/DDBJ databases">
        <authorList>
            <person name="Chen Y."/>
            <person name="Shah S."/>
            <person name="Dougan E. K."/>
            <person name="Thang M."/>
            <person name="Chan C."/>
        </authorList>
    </citation>
    <scope>NUCLEOTIDE SEQUENCE [LARGE SCALE GENOMIC DNA]</scope>
</reference>